<dbReference type="PANTHER" id="PTHR11588">
    <property type="entry name" value="TUBULIN"/>
    <property type="match status" value="1"/>
</dbReference>
<keyword evidence="8" id="KW-0206">Cytoskeleton</keyword>
<dbReference type="VEuPathDB" id="FungiDB:CJI96_0001757"/>
<comment type="caution">
    <text evidence="12">The sequence shown here is derived from an EMBL/GenBank/DDBJ whole genome shotgun (WGS) entry which is preliminary data.</text>
</comment>
<keyword evidence="7 9" id="KW-0342">GTP-binding</keyword>
<evidence type="ECO:0000313" key="11">
    <source>
        <dbReference type="EMBL" id="KAK8442734.1"/>
    </source>
</evidence>
<reference evidence="12" key="2">
    <citation type="submission" date="2017-11" db="EMBL/GenBank/DDBJ databases">
        <title>Candida auris genome assembly and annotation.</title>
        <authorList>
            <person name="Munoz J.F."/>
            <person name="Gade L.G."/>
            <person name="Chow N.A."/>
            <person name="Litvintseva A.P."/>
            <person name="Loparev V.N."/>
            <person name="Cuomo C.A."/>
        </authorList>
    </citation>
    <scope>NUCLEOTIDE SEQUENCE</scope>
    <source>
        <strain evidence="12">B8441</strain>
    </source>
</reference>
<dbReference type="Gene3D" id="3.30.1330.20">
    <property type="entry name" value="Tubulin/FtsZ, C-terminal domain"/>
    <property type="match status" value="1"/>
</dbReference>
<name>A0A2H0ZLV6_CANAR</name>
<dbReference type="InterPro" id="IPR002454">
    <property type="entry name" value="Gamma_tubulin"/>
</dbReference>
<dbReference type="VEuPathDB" id="FungiDB:CJJ07_001234"/>
<evidence type="ECO:0000256" key="3">
    <source>
        <dbReference type="ARBA" id="ARBA00018848"/>
    </source>
</evidence>
<evidence type="ECO:0000256" key="9">
    <source>
        <dbReference type="RuleBase" id="RU000352"/>
    </source>
</evidence>
<dbReference type="SMART" id="SM00864">
    <property type="entry name" value="Tubulin"/>
    <property type="match status" value="1"/>
</dbReference>
<dbReference type="GO" id="GO:0007020">
    <property type="term" value="P:microtubule nucleation"/>
    <property type="evidence" value="ECO:0007669"/>
    <property type="project" value="InterPro"/>
</dbReference>
<dbReference type="PRINTS" id="PR01161">
    <property type="entry name" value="TUBULIN"/>
</dbReference>
<keyword evidence="6 9" id="KW-0547">Nucleotide-binding</keyword>
<dbReference type="Pfam" id="PF00091">
    <property type="entry name" value="Tubulin"/>
    <property type="match status" value="1"/>
</dbReference>
<dbReference type="EMBL" id="PEKT02000007">
    <property type="protein sequence ID" value="PIS51625.1"/>
    <property type="molecule type" value="Genomic_DNA"/>
</dbReference>
<dbReference type="InterPro" id="IPR017975">
    <property type="entry name" value="Tubulin_CS"/>
</dbReference>
<organism evidence="12">
    <name type="scientific">Candidozyma auris</name>
    <name type="common">Yeast</name>
    <name type="synonym">Candida auris</name>
    <dbReference type="NCBI Taxonomy" id="498019"/>
    <lineage>
        <taxon>Eukaryota</taxon>
        <taxon>Fungi</taxon>
        <taxon>Dikarya</taxon>
        <taxon>Ascomycota</taxon>
        <taxon>Saccharomycotina</taxon>
        <taxon>Pichiomycetes</taxon>
        <taxon>Metschnikowiaceae</taxon>
        <taxon>Candidozyma</taxon>
    </lineage>
</organism>
<dbReference type="CDD" id="cd02188">
    <property type="entry name" value="gamma_tubulin"/>
    <property type="match status" value="1"/>
</dbReference>
<dbReference type="PRINTS" id="PR01164">
    <property type="entry name" value="GAMMATUBULIN"/>
</dbReference>
<dbReference type="OMA" id="HRYISIL"/>
<reference evidence="12 13" key="1">
    <citation type="journal article" date="2017" name="Clin. Infect. Dis.">
        <title>Simultaneous emergence of multidrug-resistant Candida auris on 3 continents confirmed by whole-genome sequencing and epidemiological analyses.</title>
        <authorList>
            <person name="Lockhart S.R."/>
            <person name="Etienne K.A."/>
            <person name="Vallabhaneni S."/>
            <person name="Farooqi J."/>
            <person name="Chowdhary A."/>
            <person name="Govender N.P."/>
            <person name="Colombo A.L."/>
            <person name="Calvo B."/>
            <person name="Cuomo C.A."/>
            <person name="Desjardins C.A."/>
            <person name="Berkow E.L."/>
            <person name="Castanheira M."/>
            <person name="Magobo R.E."/>
            <person name="Jabeen K."/>
            <person name="Asghar R.J."/>
            <person name="Meis J.F."/>
            <person name="Jackson B."/>
            <person name="Chiller T."/>
            <person name="Litvintseva A.P."/>
        </authorList>
    </citation>
    <scope>NUCLEOTIDE SEQUENCE [LARGE SCALE GENOMIC DNA]</scope>
    <source>
        <strain evidence="12 13">B8441</strain>
    </source>
</reference>
<dbReference type="Pfam" id="PF03953">
    <property type="entry name" value="Tubulin_C"/>
    <property type="match status" value="1"/>
</dbReference>
<keyword evidence="5 9" id="KW-0493">Microtubule</keyword>
<feature type="domain" description="Tubulin/FtsZ GTPase" evidence="10">
    <location>
        <begin position="66"/>
        <end position="271"/>
    </location>
</feature>
<dbReference type="GO" id="GO:0031122">
    <property type="term" value="P:cytoplasmic microtubule organization"/>
    <property type="evidence" value="ECO:0007669"/>
    <property type="project" value="InterPro"/>
</dbReference>
<evidence type="ECO:0000256" key="4">
    <source>
        <dbReference type="ARBA" id="ARBA00022490"/>
    </source>
</evidence>
<dbReference type="SUPFAM" id="SSF52490">
    <property type="entry name" value="Tubulin nucleotide-binding domain-like"/>
    <property type="match status" value="1"/>
</dbReference>
<dbReference type="VEuPathDB" id="FungiDB:CJJ09_000884"/>
<proteinExistence type="inferred from homology"/>
<dbReference type="VEuPathDB" id="FungiDB:QG37_02081"/>
<dbReference type="PROSITE" id="PS00227">
    <property type="entry name" value="TUBULIN"/>
    <property type="match status" value="1"/>
</dbReference>
<comment type="function">
    <text evidence="9">Tubulin is the major constituent of microtubules, protein filaments consisting of alpha- and beta-tubulin heterodimers. Gamma-tubulin is a key component of the gamma-tubulin ring complex (gTuRC) which mediates microtubule nucleation. The gTuRC regulates the minus-end nucleation of alpha-beta tubulin heterodimers that grow into microtubule protafilaments, a critical step in centrosome duplication and spindle formation.</text>
</comment>
<gene>
    <name evidence="12" type="ORF">B9J08_003220</name>
    <name evidence="11" type="ORF">B9J08_01081</name>
</gene>
<dbReference type="STRING" id="498019.A0A2H0ZLV6"/>
<dbReference type="Proteomes" id="UP000230249">
    <property type="component" value="Unassembled WGS sequence"/>
</dbReference>
<dbReference type="InterPro" id="IPR023123">
    <property type="entry name" value="Tubulin_C"/>
</dbReference>
<reference evidence="11" key="4">
    <citation type="submission" date="2024-03" db="EMBL/GenBank/DDBJ databases">
        <title>Improved genome assembly of Candida auris strain B8441 and annotation of B11205.</title>
        <authorList>
            <person name="Cauldron N.C."/>
            <person name="Shea T."/>
            <person name="Cuomo C.A."/>
        </authorList>
    </citation>
    <scope>NUCLEOTIDE SEQUENCE</scope>
    <source>
        <strain evidence="11">B8441</strain>
    </source>
</reference>
<accession>A0A2H0ZLV6</accession>
<evidence type="ECO:0000256" key="8">
    <source>
        <dbReference type="ARBA" id="ARBA00023212"/>
    </source>
</evidence>
<evidence type="ECO:0000313" key="13">
    <source>
        <dbReference type="Proteomes" id="UP000230249"/>
    </source>
</evidence>
<comment type="similarity">
    <text evidence="2 9">Belongs to the tubulin family.</text>
</comment>
<dbReference type="InterPro" id="IPR037103">
    <property type="entry name" value="Tubulin/FtsZ-like_C"/>
</dbReference>
<dbReference type="EMBL" id="PEKT03000001">
    <property type="protein sequence ID" value="KAK8442734.1"/>
    <property type="molecule type" value="Genomic_DNA"/>
</dbReference>
<dbReference type="InterPro" id="IPR018316">
    <property type="entry name" value="Tubulin/FtsZ_2-layer-sand-dom"/>
</dbReference>
<dbReference type="GO" id="GO:0000930">
    <property type="term" value="C:gamma-tubulin complex"/>
    <property type="evidence" value="ECO:0007669"/>
    <property type="project" value="InterPro"/>
</dbReference>
<dbReference type="InterPro" id="IPR036525">
    <property type="entry name" value="Tubulin/FtsZ_GTPase_sf"/>
</dbReference>
<keyword evidence="4" id="KW-0963">Cytoplasm</keyword>
<dbReference type="SUPFAM" id="SSF55307">
    <property type="entry name" value="Tubulin C-terminal domain-like"/>
    <property type="match status" value="1"/>
</dbReference>
<evidence type="ECO:0000259" key="10">
    <source>
        <dbReference type="SMART" id="SM00864"/>
    </source>
</evidence>
<evidence type="ECO:0000313" key="12">
    <source>
        <dbReference type="EMBL" id="PIS51625.1"/>
    </source>
</evidence>
<dbReference type="InterPro" id="IPR008280">
    <property type="entry name" value="Tub_FtsZ_C"/>
</dbReference>
<dbReference type="VEuPathDB" id="FungiDB:B9J08_003220"/>
<sequence length="480" mass="53493">MPGEVITLQVGQCGNQVGLEYWNQMALDFGLAPDGTPQPYKSDELAFETDSQEFSQKPPSQREDVLESFFTLSEQNKYTPRSILIDLEPSVVTKATAKLPMFNPRNVHLSETGSGAANNWQHGYAYGRNHEEELTNLIDRELDKCDNCSAFQLMHSVAGGTGSGVGSLLLELLNDRYGSKKIASTFSVFPSNEKTSDVVVQPYNTMLTLRRLIDFGDATFVFDNDSLNTLGNMFIGSGLEKNLNCSTAFEGANKLISYVAAGITNPLRFPSYMYSSYESIISTVVPTPELKFLSSSIAPYSNIPGVVPAQNYVSLNEYDIILELLNDKYKLNSCKEPLKYISVLDYVIGSNLDQKEIRRGIIKAQQRVSFVPWAPHSIGVVNGKQSTFTKPKSKRLSGIQISNNTSIVHLFGKTVKQYDLLAKRAAYINFYTASNDASERQEVLDAFEECKESVRQTIDEYKACTKESYFGDDIMDEDML</sequence>
<dbReference type="AlphaFoldDB" id="A0A2H0ZLV6"/>
<dbReference type="Gene3D" id="3.40.50.1440">
    <property type="entry name" value="Tubulin/FtsZ, GTPase domain"/>
    <property type="match status" value="1"/>
</dbReference>
<protein>
    <recommendedName>
        <fullName evidence="3 9">Tubulin gamma chain</fullName>
    </recommendedName>
</protein>
<dbReference type="Gene3D" id="1.10.287.600">
    <property type="entry name" value="Helix hairpin bin"/>
    <property type="match status" value="1"/>
</dbReference>
<reference evidence="11 13" key="3">
    <citation type="journal article" date="2018" name="Nat. Commun.">
        <title>Genomic insights into multidrug-resistance, mating and virulence in Candida auris and related emerging species.</title>
        <authorList>
            <person name="Munoz J.F."/>
            <person name="Gade L."/>
            <person name="Chow N.A."/>
            <person name="Loparev V.N."/>
            <person name="Juieng P."/>
            <person name="Berkow E.L."/>
            <person name="Farrer R.A."/>
            <person name="Litvintseva A.P."/>
            <person name="Cuomo C.A."/>
        </authorList>
    </citation>
    <scope>GENOME REANNOTATION</scope>
    <source>
        <strain evidence="11 13">B8441</strain>
    </source>
</reference>
<evidence type="ECO:0000256" key="6">
    <source>
        <dbReference type="ARBA" id="ARBA00022741"/>
    </source>
</evidence>
<evidence type="ECO:0000256" key="2">
    <source>
        <dbReference type="ARBA" id="ARBA00009636"/>
    </source>
</evidence>
<dbReference type="VEuPathDB" id="FungiDB:CJI97_003295"/>
<comment type="subcellular location">
    <subcellularLocation>
        <location evidence="1">Cytoplasm</location>
        <location evidence="1">Cytoskeleton</location>
        <location evidence="1">Microtubule organizing center</location>
    </subcellularLocation>
</comment>
<dbReference type="GO" id="GO:0005874">
    <property type="term" value="C:microtubule"/>
    <property type="evidence" value="ECO:0007669"/>
    <property type="project" value="UniProtKB-KW"/>
</dbReference>
<dbReference type="GO" id="GO:0005525">
    <property type="term" value="F:GTP binding"/>
    <property type="evidence" value="ECO:0007669"/>
    <property type="project" value="UniProtKB-UniRule"/>
</dbReference>
<dbReference type="InterPro" id="IPR000217">
    <property type="entry name" value="Tubulin"/>
</dbReference>
<evidence type="ECO:0000256" key="1">
    <source>
        <dbReference type="ARBA" id="ARBA00004267"/>
    </source>
</evidence>
<keyword evidence="13" id="KW-1185">Reference proteome</keyword>
<evidence type="ECO:0000256" key="7">
    <source>
        <dbReference type="ARBA" id="ARBA00023134"/>
    </source>
</evidence>
<evidence type="ECO:0000256" key="5">
    <source>
        <dbReference type="ARBA" id="ARBA00022701"/>
    </source>
</evidence>
<dbReference type="InterPro" id="IPR003008">
    <property type="entry name" value="Tubulin_FtsZ_GTPase"/>
</dbReference>